<proteinExistence type="predicted"/>
<protein>
    <submittedName>
        <fullName evidence="1">Uncharacterized protein</fullName>
    </submittedName>
</protein>
<comment type="caution">
    <text evidence="1">The sequence shown here is derived from an EMBL/GenBank/DDBJ whole genome shotgun (WGS) entry which is preliminary data.</text>
</comment>
<evidence type="ECO:0000313" key="1">
    <source>
        <dbReference type="EMBL" id="GJM63179.1"/>
    </source>
</evidence>
<dbReference type="AlphaFoldDB" id="A0AAN4VZX9"/>
<keyword evidence="2" id="KW-1185">Reference proteome</keyword>
<accession>A0AAN4VZX9</accession>
<dbReference type="EMBL" id="BQKE01000002">
    <property type="protein sequence ID" value="GJM63179.1"/>
    <property type="molecule type" value="Genomic_DNA"/>
</dbReference>
<name>A0AAN4VZX9_9BACT</name>
<sequence>MLDEFNNICLQKKKVGVILAIFFKTTIVAGSDSGYFATFVF</sequence>
<gene>
    <name evidence="1" type="ORF">PEDI_37310</name>
</gene>
<reference evidence="1 2" key="1">
    <citation type="submission" date="2021-12" db="EMBL/GenBank/DDBJ databases">
        <title>Genome sequencing of bacteria with rrn-lacking chromosome and rrn-plasmid.</title>
        <authorList>
            <person name="Anda M."/>
            <person name="Iwasaki W."/>
        </authorList>
    </citation>
    <scope>NUCLEOTIDE SEQUENCE [LARGE SCALE GENOMIC DNA]</scope>
    <source>
        <strain evidence="1 2">NBRC 15940</strain>
    </source>
</reference>
<organism evidence="1 2">
    <name type="scientific">Persicobacter diffluens</name>
    <dbReference type="NCBI Taxonomy" id="981"/>
    <lineage>
        <taxon>Bacteria</taxon>
        <taxon>Pseudomonadati</taxon>
        <taxon>Bacteroidota</taxon>
        <taxon>Cytophagia</taxon>
        <taxon>Cytophagales</taxon>
        <taxon>Persicobacteraceae</taxon>
        <taxon>Persicobacter</taxon>
    </lineage>
</organism>
<evidence type="ECO:0000313" key="2">
    <source>
        <dbReference type="Proteomes" id="UP001310022"/>
    </source>
</evidence>
<dbReference type="Proteomes" id="UP001310022">
    <property type="component" value="Unassembled WGS sequence"/>
</dbReference>